<proteinExistence type="predicted"/>
<keyword evidence="2" id="KW-1185">Reference proteome</keyword>
<accession>A0ACC2LHR6</accession>
<name>A0ACC2LHR6_PERAE</name>
<organism evidence="1 2">
    <name type="scientific">Persea americana</name>
    <name type="common">Avocado</name>
    <dbReference type="NCBI Taxonomy" id="3435"/>
    <lineage>
        <taxon>Eukaryota</taxon>
        <taxon>Viridiplantae</taxon>
        <taxon>Streptophyta</taxon>
        <taxon>Embryophyta</taxon>
        <taxon>Tracheophyta</taxon>
        <taxon>Spermatophyta</taxon>
        <taxon>Magnoliopsida</taxon>
        <taxon>Magnoliidae</taxon>
        <taxon>Laurales</taxon>
        <taxon>Lauraceae</taxon>
        <taxon>Persea</taxon>
    </lineage>
</organism>
<reference evidence="1 2" key="1">
    <citation type="journal article" date="2022" name="Hortic Res">
        <title>A haplotype resolved chromosomal level avocado genome allows analysis of novel avocado genes.</title>
        <authorList>
            <person name="Nath O."/>
            <person name="Fletcher S.J."/>
            <person name="Hayward A."/>
            <person name="Shaw L.M."/>
            <person name="Masouleh A.K."/>
            <person name="Furtado A."/>
            <person name="Henry R.J."/>
            <person name="Mitter N."/>
        </authorList>
    </citation>
    <scope>NUCLEOTIDE SEQUENCE [LARGE SCALE GENOMIC DNA]</scope>
    <source>
        <strain evidence="2">cv. Hass</strain>
    </source>
</reference>
<dbReference type="EMBL" id="CM056816">
    <property type="protein sequence ID" value="KAJ8632579.1"/>
    <property type="molecule type" value="Genomic_DNA"/>
</dbReference>
<gene>
    <name evidence="1" type="ORF">MRB53_025915</name>
</gene>
<evidence type="ECO:0000313" key="2">
    <source>
        <dbReference type="Proteomes" id="UP001234297"/>
    </source>
</evidence>
<evidence type="ECO:0000313" key="1">
    <source>
        <dbReference type="EMBL" id="KAJ8632579.1"/>
    </source>
</evidence>
<protein>
    <submittedName>
        <fullName evidence="1">Uncharacterized protein</fullName>
    </submittedName>
</protein>
<comment type="caution">
    <text evidence="1">The sequence shown here is derived from an EMBL/GenBank/DDBJ whole genome shotgun (WGS) entry which is preliminary data.</text>
</comment>
<sequence length="181" mass="21069">MDREHQTLRRGFRSWICRLQNLVSEKTIPEIACRLDGGPYLSVANCCFEKQIHRKRRTGRSSGLWVNLFGDRDPEGSRPRWFWPKKTRKKEKATGLLFWFWFWLQNKSEEASIYLVGEPENPSQRSEDSESQHIPELLQIKSNRGMAVVALQLPEEKIKGLLGSLKGSVEMKSTKERNDAH</sequence>
<dbReference type="Proteomes" id="UP001234297">
    <property type="component" value="Chromosome 8"/>
</dbReference>